<dbReference type="Proteomes" id="UP001595453">
    <property type="component" value="Unassembled WGS sequence"/>
</dbReference>
<reference evidence="4" key="1">
    <citation type="journal article" date="2019" name="Int. J. Syst. Evol. Microbiol.">
        <title>The Global Catalogue of Microorganisms (GCM) 10K type strain sequencing project: providing services to taxonomists for standard genome sequencing and annotation.</title>
        <authorList>
            <consortium name="The Broad Institute Genomics Platform"/>
            <consortium name="The Broad Institute Genome Sequencing Center for Infectious Disease"/>
            <person name="Wu L."/>
            <person name="Ma J."/>
        </authorList>
    </citation>
    <scope>NUCLEOTIDE SEQUENCE [LARGE SCALE GENOMIC DNA]</scope>
    <source>
        <strain evidence="4">KCTC 42730</strain>
    </source>
</reference>
<dbReference type="Gene3D" id="3.90.960.10">
    <property type="entry name" value="YbaK/aminoacyl-tRNA synthetase-associated domain"/>
    <property type="match status" value="1"/>
</dbReference>
<evidence type="ECO:0000256" key="1">
    <source>
        <dbReference type="ARBA" id="ARBA00010201"/>
    </source>
</evidence>
<dbReference type="Pfam" id="PF04073">
    <property type="entry name" value="tRNA_edit"/>
    <property type="match status" value="1"/>
</dbReference>
<dbReference type="PANTHER" id="PTHR31423:SF3">
    <property type="entry name" value="PROLYL-TRNA SYNTHETASE ASSOCIATED DOMAIN-CONTAINING PROTEIN 1-RELATED"/>
    <property type="match status" value="1"/>
</dbReference>
<organism evidence="3 4">
    <name type="scientific">Pseudoalteromonas fenneropenaei</name>
    <dbReference type="NCBI Taxonomy" id="1737459"/>
    <lineage>
        <taxon>Bacteria</taxon>
        <taxon>Pseudomonadati</taxon>
        <taxon>Pseudomonadota</taxon>
        <taxon>Gammaproteobacteria</taxon>
        <taxon>Alteromonadales</taxon>
        <taxon>Pseudoalteromonadaceae</taxon>
        <taxon>Pseudoalteromonas</taxon>
    </lineage>
</organism>
<evidence type="ECO:0000313" key="3">
    <source>
        <dbReference type="EMBL" id="MFC3033155.1"/>
    </source>
</evidence>
<dbReference type="RefSeq" id="WP_377124337.1">
    <property type="nucleotide sequence ID" value="NZ_JBHRSD010000017.1"/>
</dbReference>
<dbReference type="CDD" id="cd04335">
    <property type="entry name" value="PrdX_deacylase"/>
    <property type="match status" value="1"/>
</dbReference>
<protein>
    <submittedName>
        <fullName evidence="3">Prolyl-tRNA synthetase associated domain-containing protein</fullName>
    </submittedName>
</protein>
<dbReference type="SUPFAM" id="SSF55826">
    <property type="entry name" value="YbaK/ProRS associated domain"/>
    <property type="match status" value="1"/>
</dbReference>
<dbReference type="PANTHER" id="PTHR31423">
    <property type="entry name" value="YBAK DOMAIN-CONTAINING PROTEIN"/>
    <property type="match status" value="1"/>
</dbReference>
<evidence type="ECO:0000259" key="2">
    <source>
        <dbReference type="Pfam" id="PF04073"/>
    </source>
</evidence>
<sequence length="167" mass="19355">MSNEAQRLALRSLLNLLDIEPLEYQHPPLMTCEDADALALVREGTRLKNLFLRDNYGRRHILLITTPERRVDLKRLSQQQAMSRLGFASNERLARYLGIEPGCVSALSLVNAQEGAVELWLDDTLRDAALWQCHPLDNRFTWVLSLPDLMRFWQHLGYQPKWITLCD</sequence>
<evidence type="ECO:0000313" key="4">
    <source>
        <dbReference type="Proteomes" id="UP001595453"/>
    </source>
</evidence>
<dbReference type="InterPro" id="IPR040285">
    <property type="entry name" value="ProX/PRXD1"/>
</dbReference>
<keyword evidence="4" id="KW-1185">Reference proteome</keyword>
<proteinExistence type="inferred from homology"/>
<name>A0ABV7CKU1_9GAMM</name>
<feature type="domain" description="YbaK/aminoacyl-tRNA synthetase-associated" evidence="2">
    <location>
        <begin position="26"/>
        <end position="152"/>
    </location>
</feature>
<comment type="caution">
    <text evidence="3">The sequence shown here is derived from an EMBL/GenBank/DDBJ whole genome shotgun (WGS) entry which is preliminary data.</text>
</comment>
<dbReference type="InterPro" id="IPR036754">
    <property type="entry name" value="YbaK/aa-tRNA-synt-asso_dom_sf"/>
</dbReference>
<dbReference type="EMBL" id="JBHRSD010000017">
    <property type="protein sequence ID" value="MFC3033155.1"/>
    <property type="molecule type" value="Genomic_DNA"/>
</dbReference>
<comment type="similarity">
    <text evidence="1">Belongs to the PRORSD1 family.</text>
</comment>
<accession>A0ABV7CKU1</accession>
<dbReference type="InterPro" id="IPR007214">
    <property type="entry name" value="YbaK/aa-tRNA-synth-assoc-dom"/>
</dbReference>
<gene>
    <name evidence="3" type="ORF">ACFOEE_11550</name>
</gene>